<feature type="transmembrane region" description="Helical" evidence="11">
    <location>
        <begin position="12"/>
        <end position="30"/>
    </location>
</feature>
<dbReference type="AlphaFoldDB" id="A0A0A8X1J0"/>
<dbReference type="InterPro" id="IPR036259">
    <property type="entry name" value="MFS_trans_sf"/>
</dbReference>
<evidence type="ECO:0000256" key="8">
    <source>
        <dbReference type="ARBA" id="ARBA00023136"/>
    </source>
</evidence>
<comment type="subcellular location">
    <subcellularLocation>
        <location evidence="1">Cell membrane</location>
        <topology evidence="1">Multi-pass membrane protein</topology>
    </subcellularLocation>
</comment>
<dbReference type="PANTHER" id="PTHR43045:SF1">
    <property type="entry name" value="SHIKIMATE TRANSPORTER"/>
    <property type="match status" value="1"/>
</dbReference>
<dbReference type="GO" id="GO:0015293">
    <property type="term" value="F:symporter activity"/>
    <property type="evidence" value="ECO:0007669"/>
    <property type="project" value="UniProtKB-KW"/>
</dbReference>
<dbReference type="EMBL" id="BASE01000019">
    <property type="protein sequence ID" value="GAM12877.1"/>
    <property type="molecule type" value="Genomic_DNA"/>
</dbReference>
<evidence type="ECO:0000256" key="11">
    <source>
        <dbReference type="SAM" id="Phobius"/>
    </source>
</evidence>
<feature type="transmembrane region" description="Helical" evidence="11">
    <location>
        <begin position="238"/>
        <end position="260"/>
    </location>
</feature>
<dbReference type="Proteomes" id="UP000031014">
    <property type="component" value="Unassembled WGS sequence"/>
</dbReference>
<feature type="transmembrane region" description="Helical" evidence="11">
    <location>
        <begin position="50"/>
        <end position="73"/>
    </location>
</feature>
<evidence type="ECO:0000256" key="2">
    <source>
        <dbReference type="ARBA" id="ARBA00008240"/>
    </source>
</evidence>
<evidence type="ECO:0000259" key="12">
    <source>
        <dbReference type="PROSITE" id="PS50850"/>
    </source>
</evidence>
<evidence type="ECO:0000256" key="3">
    <source>
        <dbReference type="ARBA" id="ARBA00022448"/>
    </source>
</evidence>
<evidence type="ECO:0000256" key="7">
    <source>
        <dbReference type="ARBA" id="ARBA00022989"/>
    </source>
</evidence>
<evidence type="ECO:0000256" key="1">
    <source>
        <dbReference type="ARBA" id="ARBA00004651"/>
    </source>
</evidence>
<dbReference type="STRING" id="1321606.SAMD00020551_1012"/>
<comment type="function">
    <text evidence="9">May be a proton symporter involved in the uptake of osmolytes such as proline and glycine betaine.</text>
</comment>
<name>A0A0A8X1J0_MESS1</name>
<dbReference type="FunFam" id="1.20.1250.20:FF:000001">
    <property type="entry name" value="Dicarboxylate MFS transporter"/>
    <property type="match status" value="1"/>
</dbReference>
<feature type="transmembrane region" description="Helical" evidence="11">
    <location>
        <begin position="184"/>
        <end position="203"/>
    </location>
</feature>
<evidence type="ECO:0000313" key="13">
    <source>
        <dbReference type="EMBL" id="GAM12877.1"/>
    </source>
</evidence>
<feature type="transmembrane region" description="Helical" evidence="11">
    <location>
        <begin position="304"/>
        <end position="322"/>
    </location>
</feature>
<accession>A0A0A8X1J0</accession>
<dbReference type="PROSITE" id="PS50850">
    <property type="entry name" value="MFS"/>
    <property type="match status" value="1"/>
</dbReference>
<feature type="transmembrane region" description="Helical" evidence="11">
    <location>
        <begin position="115"/>
        <end position="138"/>
    </location>
</feature>
<evidence type="ECO:0000256" key="9">
    <source>
        <dbReference type="ARBA" id="ARBA00037295"/>
    </source>
</evidence>
<evidence type="ECO:0000313" key="14">
    <source>
        <dbReference type="Proteomes" id="UP000031014"/>
    </source>
</evidence>
<keyword evidence="5 11" id="KW-0812">Transmembrane</keyword>
<dbReference type="Gene3D" id="1.20.1250.20">
    <property type="entry name" value="MFS general substrate transporter like domains"/>
    <property type="match status" value="2"/>
</dbReference>
<evidence type="ECO:0000256" key="5">
    <source>
        <dbReference type="ARBA" id="ARBA00022692"/>
    </source>
</evidence>
<keyword evidence="6" id="KW-0769">Symport</keyword>
<dbReference type="Pfam" id="PF07690">
    <property type="entry name" value="MFS_1"/>
    <property type="match status" value="1"/>
</dbReference>
<feature type="transmembrane region" description="Helical" evidence="11">
    <location>
        <begin position="371"/>
        <end position="391"/>
    </location>
</feature>
<dbReference type="InterPro" id="IPR020846">
    <property type="entry name" value="MFS_dom"/>
</dbReference>
<keyword evidence="4" id="KW-1003">Cell membrane</keyword>
<feature type="domain" description="Major facilitator superfamily (MFS) profile" evidence="12">
    <location>
        <begin position="12"/>
        <end position="423"/>
    </location>
</feature>
<evidence type="ECO:0000256" key="10">
    <source>
        <dbReference type="ARBA" id="ARBA00039918"/>
    </source>
</evidence>
<proteinExistence type="inferred from homology"/>
<feature type="transmembrane region" description="Helical" evidence="11">
    <location>
        <begin position="397"/>
        <end position="418"/>
    </location>
</feature>
<protein>
    <recommendedName>
        <fullName evidence="10">Putative proline/betaine transporter</fullName>
    </recommendedName>
</protein>
<dbReference type="PANTHER" id="PTHR43045">
    <property type="entry name" value="SHIKIMATE TRANSPORTER"/>
    <property type="match status" value="1"/>
</dbReference>
<sequence length="435" mass="47464">MQQLDKKTTYRVLIASLVGSSIEWFDYFLYGTMAALVFNQLFFVNEDPTVGLLLAYASFALSFFIRPFGGIIFSHIGDRIGRKKTLVLTLSLMGAATFAMGILPTYQAIGVAAPIILITLRLIQGLGIGGEWGGALLLATEYAPPERRGFFGSIPQMGVTIGMVMGTLALWLMSLLPEQQFMTWGWRVPFIFSALLVVFGLWIRKGIDETPEFKDVQQKGEIPKLPIVDTLRYYWKEVLITIGAKVVETAPFYIFSTFIVSYATSTLGFSRSAVLGSVMISTVITTILIPIMGSLSDRVGRKKMYIAGTLAMMAFAFPYFWMIHQGSVLMLVLATIIGLGIIWAPITAVLGTMFSEIFDAKVRYTGVSLGYQIGAAVAGGTAPLVATALLASFDNSYIPVALYIMFTAVVSLIAIWAVKSRVEPTVVTGKISSAK</sequence>
<keyword evidence="7 11" id="KW-1133">Transmembrane helix</keyword>
<keyword evidence="14" id="KW-1185">Reference proteome</keyword>
<organism evidence="13 14">
    <name type="scientific">Mesobacillus selenatarsenatis (strain DSM 18680 / JCM 14380 / FERM P-15431 / SF-1)</name>
    <dbReference type="NCBI Taxonomy" id="1321606"/>
    <lineage>
        <taxon>Bacteria</taxon>
        <taxon>Bacillati</taxon>
        <taxon>Bacillota</taxon>
        <taxon>Bacilli</taxon>
        <taxon>Bacillales</taxon>
        <taxon>Bacillaceae</taxon>
        <taxon>Mesobacillus</taxon>
    </lineage>
</organism>
<dbReference type="InterPro" id="IPR005829">
    <property type="entry name" value="Sugar_transporter_CS"/>
</dbReference>
<gene>
    <name evidence="13" type="ORF">SAMD00020551_1012</name>
</gene>
<feature type="transmembrane region" description="Helical" evidence="11">
    <location>
        <begin position="150"/>
        <end position="172"/>
    </location>
</feature>
<feature type="transmembrane region" description="Helical" evidence="11">
    <location>
        <begin position="272"/>
        <end position="292"/>
    </location>
</feature>
<comment type="similarity">
    <text evidence="2">Belongs to the major facilitator superfamily. Metabolite:H+ Symporter (MHS) family (TC 2.A.1.6) family.</text>
</comment>
<dbReference type="InterPro" id="IPR011701">
    <property type="entry name" value="MFS"/>
</dbReference>
<keyword evidence="3" id="KW-0813">Transport</keyword>
<dbReference type="GO" id="GO:0005886">
    <property type="term" value="C:plasma membrane"/>
    <property type="evidence" value="ECO:0007669"/>
    <property type="project" value="UniProtKB-SubCell"/>
</dbReference>
<evidence type="ECO:0000256" key="4">
    <source>
        <dbReference type="ARBA" id="ARBA00022475"/>
    </source>
</evidence>
<feature type="transmembrane region" description="Helical" evidence="11">
    <location>
        <begin position="85"/>
        <end position="109"/>
    </location>
</feature>
<dbReference type="PROSITE" id="PS00217">
    <property type="entry name" value="SUGAR_TRANSPORT_2"/>
    <property type="match status" value="1"/>
</dbReference>
<evidence type="ECO:0000256" key="6">
    <source>
        <dbReference type="ARBA" id="ARBA00022847"/>
    </source>
</evidence>
<keyword evidence="8 11" id="KW-0472">Membrane</keyword>
<comment type="caution">
    <text evidence="13">The sequence shown here is derived from an EMBL/GenBank/DDBJ whole genome shotgun (WGS) entry which is preliminary data.</text>
</comment>
<dbReference type="CDD" id="cd17369">
    <property type="entry name" value="MFS_ShiA_like"/>
    <property type="match status" value="1"/>
</dbReference>
<dbReference type="SUPFAM" id="SSF103473">
    <property type="entry name" value="MFS general substrate transporter"/>
    <property type="match status" value="1"/>
</dbReference>
<reference evidence="13 14" key="1">
    <citation type="submission" date="2013-06" db="EMBL/GenBank/DDBJ databases">
        <title>Whole genome shotgun sequence of Bacillus selenatarsenatis SF-1.</title>
        <authorList>
            <person name="Kuroda M."/>
            <person name="Sei K."/>
            <person name="Yamashita M."/>
            <person name="Ike M."/>
        </authorList>
    </citation>
    <scope>NUCLEOTIDE SEQUENCE [LARGE SCALE GENOMIC DNA]</scope>
    <source>
        <strain evidence="13 14">SF-1</strain>
    </source>
</reference>
<feature type="transmembrane region" description="Helical" evidence="11">
    <location>
        <begin position="328"/>
        <end position="350"/>
    </location>
</feature>